<dbReference type="Gene3D" id="3.40.50.2300">
    <property type="match status" value="1"/>
</dbReference>
<dbReference type="Gene3D" id="3.30.70.270">
    <property type="match status" value="1"/>
</dbReference>
<gene>
    <name evidence="3" type="ORF">MGWOODY_Tha1706</name>
</gene>
<dbReference type="PANTHER" id="PTHR33121">
    <property type="entry name" value="CYCLIC DI-GMP PHOSPHODIESTERASE PDEF"/>
    <property type="match status" value="1"/>
</dbReference>
<dbReference type="SMART" id="SM00052">
    <property type="entry name" value="EAL"/>
    <property type="match status" value="1"/>
</dbReference>
<dbReference type="Gene3D" id="3.30.450.20">
    <property type="entry name" value="PAS domain"/>
    <property type="match status" value="1"/>
</dbReference>
<dbReference type="Pfam" id="PF00563">
    <property type="entry name" value="EAL"/>
    <property type="match status" value="1"/>
</dbReference>
<evidence type="ECO:0000259" key="2">
    <source>
        <dbReference type="PROSITE" id="PS50887"/>
    </source>
</evidence>
<dbReference type="CDD" id="cd01949">
    <property type="entry name" value="GGDEF"/>
    <property type="match status" value="1"/>
</dbReference>
<dbReference type="InterPro" id="IPR050706">
    <property type="entry name" value="Cyclic-di-GMP_PDE-like"/>
</dbReference>
<dbReference type="InterPro" id="IPR035919">
    <property type="entry name" value="EAL_sf"/>
</dbReference>
<dbReference type="SMART" id="SM00267">
    <property type="entry name" value="GGDEF"/>
    <property type="match status" value="1"/>
</dbReference>
<name>A0A161KC19_9ZZZZ</name>
<proteinExistence type="predicted"/>
<dbReference type="AlphaFoldDB" id="A0A161KC19"/>
<dbReference type="CDD" id="cd01948">
    <property type="entry name" value="EAL"/>
    <property type="match status" value="1"/>
</dbReference>
<dbReference type="NCBIfam" id="TIGR00229">
    <property type="entry name" value="sensory_box"/>
    <property type="match status" value="1"/>
</dbReference>
<dbReference type="PROSITE" id="PS50887">
    <property type="entry name" value="GGDEF"/>
    <property type="match status" value="1"/>
</dbReference>
<dbReference type="SUPFAM" id="SSF141868">
    <property type="entry name" value="EAL domain-like"/>
    <property type="match status" value="1"/>
</dbReference>
<evidence type="ECO:0000313" key="3">
    <source>
        <dbReference type="EMBL" id="CUS41632.1"/>
    </source>
</evidence>
<dbReference type="PROSITE" id="PS50883">
    <property type="entry name" value="EAL"/>
    <property type="match status" value="1"/>
</dbReference>
<dbReference type="GO" id="GO:0071111">
    <property type="term" value="F:cyclic-guanylate-specific phosphodiesterase activity"/>
    <property type="evidence" value="ECO:0007669"/>
    <property type="project" value="InterPro"/>
</dbReference>
<dbReference type="SUPFAM" id="SSF55785">
    <property type="entry name" value="PYP-like sensor domain (PAS domain)"/>
    <property type="match status" value="1"/>
</dbReference>
<dbReference type="SMART" id="SM00091">
    <property type="entry name" value="PAS"/>
    <property type="match status" value="1"/>
</dbReference>
<dbReference type="CDD" id="cd00130">
    <property type="entry name" value="PAS"/>
    <property type="match status" value="1"/>
</dbReference>
<reference evidence="3" key="1">
    <citation type="submission" date="2015-10" db="EMBL/GenBank/DDBJ databases">
        <authorList>
            <person name="Gilbert D.G."/>
        </authorList>
    </citation>
    <scope>NUCLEOTIDE SEQUENCE</scope>
</reference>
<dbReference type="SUPFAM" id="SSF55073">
    <property type="entry name" value="Nucleotide cyclase"/>
    <property type="match status" value="1"/>
</dbReference>
<dbReference type="Pfam" id="PF00990">
    <property type="entry name" value="GGDEF"/>
    <property type="match status" value="1"/>
</dbReference>
<feature type="domain" description="GGDEF" evidence="2">
    <location>
        <begin position="299"/>
        <end position="436"/>
    </location>
</feature>
<accession>A0A161KC19</accession>
<dbReference type="InterPro" id="IPR043128">
    <property type="entry name" value="Rev_trsase/Diguanyl_cyclase"/>
</dbReference>
<sequence length="701" mass="77674">MALSRDTLHLLLLTNTQNDAESLVSLIRNSGSATRAQSITSLASFAEMIQEKNWDIVVAEPSACGITYEELLNQIQRLNKDLPLILIPRDSDPMQLETALQRGAAAVVPFDESNIIMLTIQRELNNLMCRRDLRILQVRLRETEKRCRNLLESSKDAIAYVYDGMHVYANTAYLELFGYDSVEELEGMPIMDMVAGNEQKTFKSFLKSYQTDPLNNSELHTTGIDPNGLEFPMGMTFSAAMYADEMCTQVVIQQEEKHEVLEAEIDELRIRDIMTGLYNKPHFADSLASVIDRAVMLNESSALLYINVDGFGRVKRDIGIQHSDDVVCAVADCLKEHITDDDIVARIGEDVFGWLTPISNPEAAQKLAQELCDAIAELLIEVDSRTVQVTTSIGITLINSNSPNPEDALQQAHVAADAVRQQAGHEQGNGVSLFLLRDEVSPAGPPQLEQQLASALRANQLRLLFQPLINLRGEDLEHYEALLRLPTNSGEDISAGEFLNTSHISDELKRKIDRWVIIHTTKLLAEHHRKGHKTRVFINISAASLRDDTLANWIVVAMKAAGLASGSVIFQFNEDDAGQHLAQAKRFAYGVRRHGMLTAISRFGCALVPMQTLEHIDVDYVKVDGSFTQELAQNSGAQKQLKALLADIHSAGKISIVPLVESAASVSSIWQMGVHFIQGYYVQGPQAGMTYDFSDEASTAE</sequence>
<dbReference type="Pfam" id="PF13426">
    <property type="entry name" value="PAS_9"/>
    <property type="match status" value="1"/>
</dbReference>
<feature type="domain" description="EAL" evidence="1">
    <location>
        <begin position="445"/>
        <end position="699"/>
    </location>
</feature>
<dbReference type="Gene3D" id="3.20.20.450">
    <property type="entry name" value="EAL domain"/>
    <property type="match status" value="1"/>
</dbReference>
<dbReference type="InterPro" id="IPR000014">
    <property type="entry name" value="PAS"/>
</dbReference>
<dbReference type="NCBIfam" id="TIGR00254">
    <property type="entry name" value="GGDEF"/>
    <property type="match status" value="1"/>
</dbReference>
<organism evidence="3">
    <name type="scientific">hydrothermal vent metagenome</name>
    <dbReference type="NCBI Taxonomy" id="652676"/>
    <lineage>
        <taxon>unclassified sequences</taxon>
        <taxon>metagenomes</taxon>
        <taxon>ecological metagenomes</taxon>
    </lineage>
</organism>
<dbReference type="InterPro" id="IPR035965">
    <property type="entry name" value="PAS-like_dom_sf"/>
</dbReference>
<dbReference type="InterPro" id="IPR029787">
    <property type="entry name" value="Nucleotide_cyclase"/>
</dbReference>
<evidence type="ECO:0000259" key="1">
    <source>
        <dbReference type="PROSITE" id="PS50883"/>
    </source>
</evidence>
<protein>
    <submittedName>
        <fullName evidence="3">FOG: PAS/PAC domain</fullName>
    </submittedName>
</protein>
<dbReference type="InterPro" id="IPR001633">
    <property type="entry name" value="EAL_dom"/>
</dbReference>
<dbReference type="EMBL" id="CZQC01000049">
    <property type="protein sequence ID" value="CUS41632.1"/>
    <property type="molecule type" value="Genomic_DNA"/>
</dbReference>
<dbReference type="InterPro" id="IPR000160">
    <property type="entry name" value="GGDEF_dom"/>
</dbReference>
<dbReference type="PANTHER" id="PTHR33121:SF23">
    <property type="entry name" value="CYCLIC DI-GMP PHOSPHODIESTERASE PDEB"/>
    <property type="match status" value="1"/>
</dbReference>